<evidence type="ECO:0000313" key="15">
    <source>
        <dbReference type="EMBL" id="CAL5133175.1"/>
    </source>
</evidence>
<feature type="region of interest" description="Disordered" evidence="12">
    <location>
        <begin position="404"/>
        <end position="443"/>
    </location>
</feature>
<evidence type="ECO:0000256" key="2">
    <source>
        <dbReference type="ARBA" id="ARBA00004236"/>
    </source>
</evidence>
<evidence type="ECO:0000256" key="3">
    <source>
        <dbReference type="ARBA" id="ARBA00022448"/>
    </source>
</evidence>
<dbReference type="InterPro" id="IPR036734">
    <property type="entry name" value="Neur_chan_lig-bd_sf"/>
</dbReference>
<keyword evidence="8 11" id="KW-0406">Ion transport</keyword>
<name>A0AAV2T7M6_CALDB</name>
<dbReference type="Pfam" id="PF02931">
    <property type="entry name" value="Neur_chan_LBD"/>
    <property type="match status" value="1"/>
</dbReference>
<feature type="transmembrane region" description="Helical" evidence="11">
    <location>
        <begin position="469"/>
        <end position="492"/>
    </location>
</feature>
<evidence type="ECO:0000313" key="16">
    <source>
        <dbReference type="Proteomes" id="UP001497525"/>
    </source>
</evidence>
<dbReference type="InterPro" id="IPR006202">
    <property type="entry name" value="Neur_chan_lig-bd"/>
</dbReference>
<evidence type="ECO:0000256" key="4">
    <source>
        <dbReference type="ARBA" id="ARBA00022475"/>
    </source>
</evidence>
<dbReference type="PROSITE" id="PS00236">
    <property type="entry name" value="NEUROTR_ION_CHANNEL"/>
    <property type="match status" value="1"/>
</dbReference>
<evidence type="ECO:0000259" key="14">
    <source>
        <dbReference type="Pfam" id="PF02932"/>
    </source>
</evidence>
<dbReference type="Gene3D" id="2.70.170.10">
    <property type="entry name" value="Neurotransmitter-gated ion-channel ligand-binding domain"/>
    <property type="match status" value="1"/>
</dbReference>
<keyword evidence="10 11" id="KW-0407">Ion channel</keyword>
<dbReference type="InterPro" id="IPR036719">
    <property type="entry name" value="Neuro-gated_channel_TM_sf"/>
</dbReference>
<dbReference type="GO" id="GO:0005230">
    <property type="term" value="F:extracellular ligand-gated monoatomic ion channel activity"/>
    <property type="evidence" value="ECO:0007669"/>
    <property type="project" value="InterPro"/>
</dbReference>
<feature type="domain" description="Neurotransmitter-gated ion-channel transmembrane" evidence="14">
    <location>
        <begin position="286"/>
        <end position="487"/>
    </location>
</feature>
<evidence type="ECO:0000256" key="10">
    <source>
        <dbReference type="ARBA" id="ARBA00023303"/>
    </source>
</evidence>
<dbReference type="GO" id="GO:0005886">
    <property type="term" value="C:plasma membrane"/>
    <property type="evidence" value="ECO:0007669"/>
    <property type="project" value="UniProtKB-SubCell"/>
</dbReference>
<dbReference type="SUPFAM" id="SSF90112">
    <property type="entry name" value="Neurotransmitter-gated ion-channel transmembrane pore"/>
    <property type="match status" value="1"/>
</dbReference>
<comment type="similarity">
    <text evidence="11">Belongs to the ligand-gated ion channel (TC 1.A.9) family.</text>
</comment>
<keyword evidence="6 11" id="KW-0732">Signal</keyword>
<comment type="caution">
    <text evidence="15">The sequence shown here is derived from an EMBL/GenBank/DDBJ whole genome shotgun (WGS) entry which is preliminary data.</text>
</comment>
<dbReference type="InterPro" id="IPR006029">
    <property type="entry name" value="Neurotrans-gated_channel_TM"/>
</dbReference>
<dbReference type="InterPro" id="IPR038050">
    <property type="entry name" value="Neuro_actylchol_rec"/>
</dbReference>
<proteinExistence type="inferred from homology"/>
<dbReference type="PANTHER" id="PTHR18945">
    <property type="entry name" value="NEUROTRANSMITTER GATED ION CHANNEL"/>
    <property type="match status" value="1"/>
</dbReference>
<sequence>MYACFWILLIPICYLSTQEVIGSKDMLRDTLVDAHSTLKGATEEAETRRRLIDSYKRHEIPKNDALSPYFQETGKRLPLFVDVNLFVYSFSSISVVDMDYTIDFLLRQRWMDERLKFIAMNDTKMTPISYLRDQLWLPDLFFRNAKDGFLHKITLPNYLIWIDPQGVITFSQKLSIKASCHMTLWNFPMDTQICKISIGSYGYAKEDLEFRWWSQEEYSPLRNSTKKPSPRKPIEMRSGLEINEFTLTSYGAFYCSIEYSSTGSFSCLEVEFQLQRRFGFYLIYAYLPSMLVVSIAWVSFLLDPSAVPGRVSIGLLCVLALITQSAAILTQLPRVSYIKAMDIWVFVCLAFVVSSLLEFAAANTVSRKTRGVESEKEGPALQHKLCVLTTPSALVAFVKSEKCGASPDSHSRAQPAQDEGEGVESPNQKVPQESAENSSAPGSPLITIQGRYIDSCECASSDRAHRLDILFAIGYPILFIIFNVAYWSYYLLYMRSD</sequence>
<keyword evidence="7 11" id="KW-1133">Transmembrane helix</keyword>
<feature type="signal peptide" evidence="11">
    <location>
        <begin position="1"/>
        <end position="22"/>
    </location>
</feature>
<evidence type="ECO:0000259" key="13">
    <source>
        <dbReference type="Pfam" id="PF02931"/>
    </source>
</evidence>
<organism evidence="15 16">
    <name type="scientific">Calicophoron daubneyi</name>
    <name type="common">Rumen fluke</name>
    <name type="synonym">Paramphistomum daubneyi</name>
    <dbReference type="NCBI Taxonomy" id="300641"/>
    <lineage>
        <taxon>Eukaryota</taxon>
        <taxon>Metazoa</taxon>
        <taxon>Spiralia</taxon>
        <taxon>Lophotrochozoa</taxon>
        <taxon>Platyhelminthes</taxon>
        <taxon>Trematoda</taxon>
        <taxon>Digenea</taxon>
        <taxon>Plagiorchiida</taxon>
        <taxon>Pronocephalata</taxon>
        <taxon>Paramphistomoidea</taxon>
        <taxon>Paramphistomidae</taxon>
        <taxon>Calicophoron</taxon>
    </lineage>
</organism>
<evidence type="ECO:0000256" key="6">
    <source>
        <dbReference type="ARBA" id="ARBA00022729"/>
    </source>
</evidence>
<evidence type="ECO:0000256" key="8">
    <source>
        <dbReference type="ARBA" id="ARBA00023065"/>
    </source>
</evidence>
<dbReference type="PRINTS" id="PR00253">
    <property type="entry name" value="GABAARECEPTR"/>
</dbReference>
<dbReference type="CDD" id="cd18987">
    <property type="entry name" value="LGIC_ECD_anion"/>
    <property type="match status" value="1"/>
</dbReference>
<feature type="transmembrane region" description="Helical" evidence="11">
    <location>
        <begin position="278"/>
        <end position="300"/>
    </location>
</feature>
<evidence type="ECO:0000256" key="9">
    <source>
        <dbReference type="ARBA" id="ARBA00023136"/>
    </source>
</evidence>
<reference evidence="15" key="1">
    <citation type="submission" date="2024-06" db="EMBL/GenBank/DDBJ databases">
        <authorList>
            <person name="Liu X."/>
            <person name="Lenzi L."/>
            <person name="Haldenby T S."/>
            <person name="Uol C."/>
        </authorList>
    </citation>
    <scope>NUCLEOTIDE SEQUENCE</scope>
</reference>
<evidence type="ECO:0000256" key="11">
    <source>
        <dbReference type="RuleBase" id="RU000687"/>
    </source>
</evidence>
<dbReference type="Pfam" id="PF02932">
    <property type="entry name" value="Neur_chan_memb"/>
    <property type="match status" value="1"/>
</dbReference>
<feature type="transmembrane region" description="Helical" evidence="11">
    <location>
        <begin position="312"/>
        <end position="331"/>
    </location>
</feature>
<comment type="subcellular location">
    <subcellularLocation>
        <location evidence="2">Cell membrane</location>
    </subcellularLocation>
    <subcellularLocation>
        <location evidence="1">Membrane</location>
        <topology evidence="1">Multi-pass membrane protein</topology>
    </subcellularLocation>
</comment>
<dbReference type="InterPro" id="IPR018000">
    <property type="entry name" value="Neurotransmitter_ion_chnl_CS"/>
</dbReference>
<dbReference type="PRINTS" id="PR00252">
    <property type="entry name" value="NRIONCHANNEL"/>
</dbReference>
<feature type="transmembrane region" description="Helical" evidence="11">
    <location>
        <begin position="343"/>
        <end position="362"/>
    </location>
</feature>
<evidence type="ECO:0000256" key="12">
    <source>
        <dbReference type="SAM" id="MobiDB-lite"/>
    </source>
</evidence>
<dbReference type="Gene3D" id="1.20.58.390">
    <property type="entry name" value="Neurotransmitter-gated ion-channel transmembrane domain"/>
    <property type="match status" value="1"/>
</dbReference>
<keyword evidence="9 11" id="KW-0472">Membrane</keyword>
<dbReference type="InterPro" id="IPR006028">
    <property type="entry name" value="GABAA/Glycine_rcpt"/>
</dbReference>
<evidence type="ECO:0000256" key="7">
    <source>
        <dbReference type="ARBA" id="ARBA00022989"/>
    </source>
</evidence>
<evidence type="ECO:0000256" key="1">
    <source>
        <dbReference type="ARBA" id="ARBA00004141"/>
    </source>
</evidence>
<keyword evidence="3 11" id="KW-0813">Transport</keyword>
<feature type="compositionally biased region" description="Polar residues" evidence="12">
    <location>
        <begin position="425"/>
        <end position="441"/>
    </location>
</feature>
<gene>
    <name evidence="15" type="ORF">CDAUBV1_LOCUS6447</name>
</gene>
<dbReference type="AlphaFoldDB" id="A0AAV2T7M6"/>
<accession>A0AAV2T7M6</accession>
<dbReference type="SUPFAM" id="SSF63712">
    <property type="entry name" value="Nicotinic receptor ligand binding domain-like"/>
    <property type="match status" value="1"/>
</dbReference>
<dbReference type="NCBIfam" id="TIGR00860">
    <property type="entry name" value="LIC"/>
    <property type="match status" value="1"/>
</dbReference>
<feature type="chain" id="PRO_5043113681" evidence="11">
    <location>
        <begin position="23"/>
        <end position="497"/>
    </location>
</feature>
<dbReference type="EMBL" id="CAXLJL010000156">
    <property type="protein sequence ID" value="CAL5133175.1"/>
    <property type="molecule type" value="Genomic_DNA"/>
</dbReference>
<keyword evidence="5 11" id="KW-0812">Transmembrane</keyword>
<feature type="domain" description="Neurotransmitter-gated ion-channel ligand-binding" evidence="13">
    <location>
        <begin position="49"/>
        <end position="277"/>
    </location>
</feature>
<dbReference type="GO" id="GO:0004888">
    <property type="term" value="F:transmembrane signaling receptor activity"/>
    <property type="evidence" value="ECO:0007669"/>
    <property type="project" value="InterPro"/>
</dbReference>
<evidence type="ECO:0000256" key="5">
    <source>
        <dbReference type="ARBA" id="ARBA00022692"/>
    </source>
</evidence>
<protein>
    <submittedName>
        <fullName evidence="15">Uncharacterized protein</fullName>
    </submittedName>
</protein>
<dbReference type="InterPro" id="IPR006201">
    <property type="entry name" value="Neur_channel"/>
</dbReference>
<keyword evidence="4" id="KW-1003">Cell membrane</keyword>
<dbReference type="Proteomes" id="UP001497525">
    <property type="component" value="Unassembled WGS sequence"/>
</dbReference>
<dbReference type="CDD" id="cd19049">
    <property type="entry name" value="LGIC_TM_anion"/>
    <property type="match status" value="1"/>
</dbReference>